<dbReference type="Proteomes" id="UP000001933">
    <property type="component" value="Chromosome"/>
</dbReference>
<dbReference type="CDD" id="cd00009">
    <property type="entry name" value="AAA"/>
    <property type="match status" value="1"/>
</dbReference>
<dbReference type="PROSITE" id="PS00675">
    <property type="entry name" value="SIGMA54_INTERACT_1"/>
    <property type="match status" value="1"/>
</dbReference>
<dbReference type="SMART" id="SM00382">
    <property type="entry name" value="AAA"/>
    <property type="match status" value="1"/>
</dbReference>
<dbReference type="InterPro" id="IPR025662">
    <property type="entry name" value="Sigma_54_int_dom_ATP-bd_1"/>
</dbReference>
<proteinExistence type="predicted"/>
<dbReference type="eggNOG" id="COG2204">
    <property type="taxonomic scope" value="Bacteria"/>
</dbReference>
<keyword evidence="3" id="KW-0067">ATP-binding</keyword>
<dbReference type="Gene3D" id="3.40.50.2300">
    <property type="match status" value="1"/>
</dbReference>
<dbReference type="Gene3D" id="3.40.50.300">
    <property type="entry name" value="P-loop containing nucleotide triphosphate hydrolases"/>
    <property type="match status" value="1"/>
</dbReference>
<evidence type="ECO:0000256" key="1">
    <source>
        <dbReference type="ARBA" id="ARBA00022553"/>
    </source>
</evidence>
<dbReference type="GO" id="GO:0000160">
    <property type="term" value="P:phosphorelay signal transduction system"/>
    <property type="evidence" value="ECO:0007669"/>
    <property type="project" value="UniProtKB-KW"/>
</dbReference>
<evidence type="ECO:0000256" key="2">
    <source>
        <dbReference type="ARBA" id="ARBA00022741"/>
    </source>
</evidence>
<dbReference type="InterPro" id="IPR011006">
    <property type="entry name" value="CheY-like_superfamily"/>
</dbReference>
<dbReference type="InterPro" id="IPR027417">
    <property type="entry name" value="P-loop_NTPase"/>
</dbReference>
<evidence type="ECO:0000259" key="9">
    <source>
        <dbReference type="PROSITE" id="PS50110"/>
    </source>
</evidence>
<dbReference type="GO" id="GO:0006355">
    <property type="term" value="P:regulation of DNA-templated transcription"/>
    <property type="evidence" value="ECO:0007669"/>
    <property type="project" value="InterPro"/>
</dbReference>
<evidence type="ECO:0000256" key="6">
    <source>
        <dbReference type="ARBA" id="ARBA00023163"/>
    </source>
</evidence>
<dbReference type="InterPro" id="IPR025944">
    <property type="entry name" value="Sigma_54_int_dom_CS"/>
</dbReference>
<dbReference type="EMBL" id="CP000252">
    <property type="protein sequence ID" value="ABC77358.1"/>
    <property type="molecule type" value="Genomic_DNA"/>
</dbReference>
<evidence type="ECO:0000256" key="7">
    <source>
        <dbReference type="PROSITE-ProRule" id="PRU00169"/>
    </source>
</evidence>
<dbReference type="Pfam" id="PF25601">
    <property type="entry name" value="AAA_lid_14"/>
    <property type="match status" value="1"/>
</dbReference>
<keyword evidence="4" id="KW-0902">Two-component regulatory system</keyword>
<name>Q2LTE5_SYNAS</name>
<evidence type="ECO:0000313" key="10">
    <source>
        <dbReference type="EMBL" id="ABC77358.1"/>
    </source>
</evidence>
<dbReference type="Gene3D" id="1.10.8.60">
    <property type="match status" value="1"/>
</dbReference>
<dbReference type="InterPro" id="IPR003593">
    <property type="entry name" value="AAA+_ATPase"/>
</dbReference>
<dbReference type="InterPro" id="IPR002078">
    <property type="entry name" value="Sigma_54_int"/>
</dbReference>
<evidence type="ECO:0000256" key="4">
    <source>
        <dbReference type="ARBA" id="ARBA00023012"/>
    </source>
</evidence>
<dbReference type="KEGG" id="sat:SYN_02530"/>
<keyword evidence="2" id="KW-0547">Nucleotide-binding</keyword>
<evidence type="ECO:0000259" key="8">
    <source>
        <dbReference type="PROSITE" id="PS50045"/>
    </source>
</evidence>
<dbReference type="PRINTS" id="PR01590">
    <property type="entry name" value="HTHFIS"/>
</dbReference>
<dbReference type="OrthoDB" id="9814761at2"/>
<accession>Q2LTE5</accession>
<dbReference type="Pfam" id="PF00072">
    <property type="entry name" value="Response_reg"/>
    <property type="match status" value="1"/>
</dbReference>
<feature type="domain" description="Response regulatory" evidence="9">
    <location>
        <begin position="3"/>
        <end position="117"/>
    </location>
</feature>
<evidence type="ECO:0000313" key="11">
    <source>
        <dbReference type="Proteomes" id="UP000001933"/>
    </source>
</evidence>
<dbReference type="HOGENOM" id="CLU_000445_0_6_7"/>
<dbReference type="STRING" id="56780.SYN_02530"/>
<keyword evidence="1 7" id="KW-0597">Phosphoprotein</keyword>
<dbReference type="Pfam" id="PF02954">
    <property type="entry name" value="HTH_8"/>
    <property type="match status" value="1"/>
</dbReference>
<dbReference type="SUPFAM" id="SSF52540">
    <property type="entry name" value="P-loop containing nucleoside triphosphate hydrolases"/>
    <property type="match status" value="1"/>
</dbReference>
<dbReference type="Pfam" id="PF00158">
    <property type="entry name" value="Sigma54_activat"/>
    <property type="match status" value="1"/>
</dbReference>
<dbReference type="PROSITE" id="PS50045">
    <property type="entry name" value="SIGMA54_INTERACT_4"/>
    <property type="match status" value="1"/>
</dbReference>
<dbReference type="FunFam" id="3.40.50.300:FF:000006">
    <property type="entry name" value="DNA-binding transcriptional regulator NtrC"/>
    <property type="match status" value="1"/>
</dbReference>
<organism evidence="10 11">
    <name type="scientific">Syntrophus aciditrophicus (strain SB)</name>
    <dbReference type="NCBI Taxonomy" id="56780"/>
    <lineage>
        <taxon>Bacteria</taxon>
        <taxon>Pseudomonadati</taxon>
        <taxon>Thermodesulfobacteriota</taxon>
        <taxon>Syntrophia</taxon>
        <taxon>Syntrophales</taxon>
        <taxon>Syntrophaceae</taxon>
        <taxon>Syntrophus</taxon>
    </lineage>
</organism>
<dbReference type="RefSeq" id="WP_011417380.1">
    <property type="nucleotide sequence ID" value="NC_007759.1"/>
</dbReference>
<dbReference type="PROSITE" id="PS00688">
    <property type="entry name" value="SIGMA54_INTERACT_3"/>
    <property type="match status" value="1"/>
</dbReference>
<dbReference type="GO" id="GO:0043565">
    <property type="term" value="F:sequence-specific DNA binding"/>
    <property type="evidence" value="ECO:0007669"/>
    <property type="project" value="InterPro"/>
</dbReference>
<dbReference type="PANTHER" id="PTHR32071">
    <property type="entry name" value="TRANSCRIPTIONAL REGULATORY PROTEIN"/>
    <property type="match status" value="1"/>
</dbReference>
<dbReference type="GO" id="GO:0005524">
    <property type="term" value="F:ATP binding"/>
    <property type="evidence" value="ECO:0007669"/>
    <property type="project" value="UniProtKB-KW"/>
</dbReference>
<dbReference type="InterPro" id="IPR001789">
    <property type="entry name" value="Sig_transdc_resp-reg_receiver"/>
</dbReference>
<dbReference type="SMART" id="SM00448">
    <property type="entry name" value="REC"/>
    <property type="match status" value="1"/>
</dbReference>
<dbReference type="AlphaFoldDB" id="Q2LTE5"/>
<dbReference type="InterPro" id="IPR002197">
    <property type="entry name" value="HTH_Fis"/>
</dbReference>
<protein>
    <submittedName>
        <fullName evidence="10">Two-component response regulator</fullName>
    </submittedName>
</protein>
<feature type="domain" description="Sigma-54 factor interaction" evidence="8">
    <location>
        <begin position="142"/>
        <end position="371"/>
    </location>
</feature>
<dbReference type="PANTHER" id="PTHR32071:SF57">
    <property type="entry name" value="C4-DICARBOXYLATE TRANSPORT TRANSCRIPTIONAL REGULATORY PROTEIN DCTD"/>
    <property type="match status" value="1"/>
</dbReference>
<sequence length="456" mass="51393">MATILVVDDDKGMREFLDIMLTREGYDVSCARDAGEGLDRCRKQRFDLIITDLRMPKIDGIEFLKSVKDVSPESLVILITAYASGETAVRAMKEGAYDYIEKDFNIEEFTSTIRSALESNGRMQDDAKFIRDIENSVCFGEIIGKSREMLKVYSLIKKVADTTANVLILGESGTGKELVAKAIHENSPRKDMPFVVINCGGIPENLLESELFGYLKGSFTGAYADKPGLFEIARGGTIFLDEVAELPPVLQVKLLRVVQEKTFLRIGGTENIRVDVRIISATNRNLEEMVQKGDFREDLYYRLNVIPISIPPLRERKDDIPVLTKYFIEKYSREFGKGIKNISNYALELLMDYSFPGNVRELENIIERSVALEHSSIVLPENLMISRENSAAKHETFKIENIPDQGLNLNDELARFERAIIGKALEKSKGSKTKAAELLMISFDSLRYRIEKLGIG</sequence>
<dbReference type="InParanoid" id="Q2LTE5"/>
<feature type="modified residue" description="4-aspartylphosphate" evidence="7">
    <location>
        <position position="52"/>
    </location>
</feature>
<dbReference type="SUPFAM" id="SSF46689">
    <property type="entry name" value="Homeodomain-like"/>
    <property type="match status" value="1"/>
</dbReference>
<dbReference type="PROSITE" id="PS50110">
    <property type="entry name" value="RESPONSE_REGULATORY"/>
    <property type="match status" value="1"/>
</dbReference>
<evidence type="ECO:0000256" key="3">
    <source>
        <dbReference type="ARBA" id="ARBA00022840"/>
    </source>
</evidence>
<keyword evidence="6" id="KW-0804">Transcription</keyword>
<keyword evidence="11" id="KW-1185">Reference proteome</keyword>
<reference evidence="10 11" key="1">
    <citation type="journal article" date="2007" name="Proc. Natl. Acad. Sci. U.S.A.">
        <title>The genome of Syntrophus aciditrophicus: life at the thermodynamic limit of microbial growth.</title>
        <authorList>
            <person name="McInerney M.J."/>
            <person name="Rohlin L."/>
            <person name="Mouttaki H."/>
            <person name="Kim U."/>
            <person name="Krupp R.S."/>
            <person name="Rios-Hernandez L."/>
            <person name="Sieber J."/>
            <person name="Struchtemeyer C.G."/>
            <person name="Bhattacharyya A."/>
            <person name="Campbell J.W."/>
            <person name="Gunsalus R.P."/>
        </authorList>
    </citation>
    <scope>NUCLEOTIDE SEQUENCE [LARGE SCALE GENOMIC DNA]</scope>
    <source>
        <strain evidence="10 11">SB</strain>
    </source>
</reference>
<dbReference type="InterPro" id="IPR058031">
    <property type="entry name" value="AAA_lid_NorR"/>
</dbReference>
<dbReference type="FunFam" id="3.40.50.2300:FF:000018">
    <property type="entry name" value="DNA-binding transcriptional regulator NtrC"/>
    <property type="match status" value="1"/>
</dbReference>
<evidence type="ECO:0000256" key="5">
    <source>
        <dbReference type="ARBA" id="ARBA00023015"/>
    </source>
</evidence>
<dbReference type="Gene3D" id="1.10.10.60">
    <property type="entry name" value="Homeodomain-like"/>
    <property type="match status" value="1"/>
</dbReference>
<keyword evidence="5" id="KW-0805">Transcription regulation</keyword>
<gene>
    <name evidence="10" type="ORF">SYN_02530</name>
</gene>
<dbReference type="SUPFAM" id="SSF52172">
    <property type="entry name" value="CheY-like"/>
    <property type="match status" value="1"/>
</dbReference>
<dbReference type="InterPro" id="IPR009057">
    <property type="entry name" value="Homeodomain-like_sf"/>
</dbReference>